<protein>
    <submittedName>
        <fullName evidence="5">AraC-like protein</fullName>
    </submittedName>
</protein>
<dbReference type="GO" id="GO:0003700">
    <property type="term" value="F:DNA-binding transcription factor activity"/>
    <property type="evidence" value="ECO:0007669"/>
    <property type="project" value="InterPro"/>
</dbReference>
<evidence type="ECO:0000313" key="6">
    <source>
        <dbReference type="Proteomes" id="UP000295689"/>
    </source>
</evidence>
<evidence type="ECO:0000313" key="5">
    <source>
        <dbReference type="EMBL" id="TCN25158.1"/>
    </source>
</evidence>
<dbReference type="Proteomes" id="UP000295689">
    <property type="component" value="Unassembled WGS sequence"/>
</dbReference>
<dbReference type="InterPro" id="IPR018060">
    <property type="entry name" value="HTH_AraC"/>
</dbReference>
<reference evidence="5 6" key="1">
    <citation type="journal article" date="2015" name="Stand. Genomic Sci.">
        <title>Genomic Encyclopedia of Bacterial and Archaeal Type Strains, Phase III: the genomes of soil and plant-associated and newly described type strains.</title>
        <authorList>
            <person name="Whitman W.B."/>
            <person name="Woyke T."/>
            <person name="Klenk H.P."/>
            <person name="Zhou Y."/>
            <person name="Lilburn T.G."/>
            <person name="Beck B.J."/>
            <person name="De Vos P."/>
            <person name="Vandamme P."/>
            <person name="Eisen J.A."/>
            <person name="Garrity G."/>
            <person name="Hugenholtz P."/>
            <person name="Kyrpides N.C."/>
        </authorList>
    </citation>
    <scope>NUCLEOTIDE SEQUENCE [LARGE SCALE GENOMIC DNA]</scope>
    <source>
        <strain evidence="5 6">CV53</strain>
    </source>
</reference>
<dbReference type="Pfam" id="PF02311">
    <property type="entry name" value="AraC_binding"/>
    <property type="match status" value="1"/>
</dbReference>
<dbReference type="InterPro" id="IPR020449">
    <property type="entry name" value="Tscrpt_reg_AraC-type_HTH"/>
</dbReference>
<dbReference type="InterPro" id="IPR009057">
    <property type="entry name" value="Homeodomain-like_sf"/>
</dbReference>
<keyword evidence="6" id="KW-1185">Reference proteome</keyword>
<dbReference type="RefSeq" id="WP_132006690.1">
    <property type="nucleotide sequence ID" value="NZ_JABUHM010000004.1"/>
</dbReference>
<dbReference type="PRINTS" id="PR00032">
    <property type="entry name" value="HTHARAC"/>
</dbReference>
<dbReference type="GO" id="GO:0043565">
    <property type="term" value="F:sequence-specific DNA binding"/>
    <property type="evidence" value="ECO:0007669"/>
    <property type="project" value="InterPro"/>
</dbReference>
<keyword evidence="1" id="KW-0805">Transcription regulation</keyword>
<evidence type="ECO:0000259" key="4">
    <source>
        <dbReference type="PROSITE" id="PS01124"/>
    </source>
</evidence>
<dbReference type="PROSITE" id="PS01124">
    <property type="entry name" value="HTH_ARAC_FAMILY_2"/>
    <property type="match status" value="1"/>
</dbReference>
<organism evidence="5 6">
    <name type="scientific">Mesobacillus foraminis</name>
    <dbReference type="NCBI Taxonomy" id="279826"/>
    <lineage>
        <taxon>Bacteria</taxon>
        <taxon>Bacillati</taxon>
        <taxon>Bacillota</taxon>
        <taxon>Bacilli</taxon>
        <taxon>Bacillales</taxon>
        <taxon>Bacillaceae</taxon>
        <taxon>Mesobacillus</taxon>
    </lineage>
</organism>
<dbReference type="SUPFAM" id="SSF46689">
    <property type="entry name" value="Homeodomain-like"/>
    <property type="match status" value="2"/>
</dbReference>
<accession>A0A4R2BDY4</accession>
<keyword evidence="3" id="KW-0804">Transcription</keyword>
<dbReference type="AlphaFoldDB" id="A0A4R2BDY4"/>
<evidence type="ECO:0000256" key="2">
    <source>
        <dbReference type="ARBA" id="ARBA00023125"/>
    </source>
</evidence>
<dbReference type="Gene3D" id="1.10.10.60">
    <property type="entry name" value="Homeodomain-like"/>
    <property type="match status" value="2"/>
</dbReference>
<comment type="caution">
    <text evidence="5">The sequence shown here is derived from an EMBL/GenBank/DDBJ whole genome shotgun (WGS) entry which is preliminary data.</text>
</comment>
<dbReference type="InterPro" id="IPR037923">
    <property type="entry name" value="HTH-like"/>
</dbReference>
<name>A0A4R2BDY4_9BACI</name>
<sequence>MNDKKVRYVYISVDESLPLFVESIGYNPFEQDFNRPDGYPYYHWLQTIEGEGKFSFNGEEYILSKGKGIFLTPYTPHTYVKTSKLWSTTYITFGGASVVSIIDSLKLNCSALYTGLEHGPFAEIIKDMFLKAELDLEFSKLDLSSYLYRFLINLRKYGSFNKQPSISHLYEKVRQTVEWLEDVYAEDISLDQMAQYLNVSSQYLNRLFQATFGLSPYTFLIQLRIRKAKDILIQNPDIPLKNVAHLVGFNDVSHFVHTFRKKEGLTPKVYRELHSKSLS</sequence>
<dbReference type="EMBL" id="SLVV01000006">
    <property type="protein sequence ID" value="TCN25158.1"/>
    <property type="molecule type" value="Genomic_DNA"/>
</dbReference>
<dbReference type="InterPro" id="IPR003313">
    <property type="entry name" value="AraC-bd"/>
</dbReference>
<dbReference type="PANTHER" id="PTHR43280">
    <property type="entry name" value="ARAC-FAMILY TRANSCRIPTIONAL REGULATOR"/>
    <property type="match status" value="1"/>
</dbReference>
<proteinExistence type="predicted"/>
<dbReference type="PROSITE" id="PS00041">
    <property type="entry name" value="HTH_ARAC_FAMILY_1"/>
    <property type="match status" value="1"/>
</dbReference>
<dbReference type="Pfam" id="PF12833">
    <property type="entry name" value="HTH_18"/>
    <property type="match status" value="1"/>
</dbReference>
<evidence type="ECO:0000256" key="1">
    <source>
        <dbReference type="ARBA" id="ARBA00023015"/>
    </source>
</evidence>
<dbReference type="InterPro" id="IPR018062">
    <property type="entry name" value="HTH_AraC-typ_CS"/>
</dbReference>
<evidence type="ECO:0000256" key="3">
    <source>
        <dbReference type="ARBA" id="ARBA00023163"/>
    </source>
</evidence>
<dbReference type="PANTHER" id="PTHR43280:SF2">
    <property type="entry name" value="HTH-TYPE TRANSCRIPTIONAL REGULATOR EXSA"/>
    <property type="match status" value="1"/>
</dbReference>
<gene>
    <name evidence="5" type="ORF">EV146_106362</name>
</gene>
<feature type="domain" description="HTH araC/xylS-type" evidence="4">
    <location>
        <begin position="174"/>
        <end position="273"/>
    </location>
</feature>
<dbReference type="SMART" id="SM00342">
    <property type="entry name" value="HTH_ARAC"/>
    <property type="match status" value="1"/>
</dbReference>
<dbReference type="Gene3D" id="2.60.120.280">
    <property type="entry name" value="Regulatory protein AraC"/>
    <property type="match status" value="1"/>
</dbReference>
<dbReference type="SUPFAM" id="SSF51215">
    <property type="entry name" value="Regulatory protein AraC"/>
    <property type="match status" value="1"/>
</dbReference>
<keyword evidence="2" id="KW-0238">DNA-binding</keyword>